<accession>A0A017TFT9</accession>
<organism evidence="1 2">
    <name type="scientific">Chondromyces apiculatus DSM 436</name>
    <dbReference type="NCBI Taxonomy" id="1192034"/>
    <lineage>
        <taxon>Bacteria</taxon>
        <taxon>Pseudomonadati</taxon>
        <taxon>Myxococcota</taxon>
        <taxon>Polyangia</taxon>
        <taxon>Polyangiales</taxon>
        <taxon>Polyangiaceae</taxon>
        <taxon>Chondromyces</taxon>
    </lineage>
</organism>
<evidence type="ECO:0000313" key="1">
    <source>
        <dbReference type="EMBL" id="EYF08074.1"/>
    </source>
</evidence>
<keyword evidence="2" id="KW-1185">Reference proteome</keyword>
<protein>
    <submittedName>
        <fullName evidence="1">Uncharacterized protein</fullName>
    </submittedName>
</protein>
<dbReference type="RefSeq" id="WP_052374056.1">
    <property type="nucleotide sequence ID" value="NZ_ASRX01000005.1"/>
</dbReference>
<proteinExistence type="predicted"/>
<dbReference type="EMBL" id="ASRX01000005">
    <property type="protein sequence ID" value="EYF08074.1"/>
    <property type="molecule type" value="Genomic_DNA"/>
</dbReference>
<dbReference type="STRING" id="1192034.CAP_5834"/>
<dbReference type="Proteomes" id="UP000019678">
    <property type="component" value="Unassembled WGS sequence"/>
</dbReference>
<dbReference type="OrthoDB" id="9797348at2"/>
<name>A0A017TFT9_9BACT</name>
<evidence type="ECO:0000313" key="2">
    <source>
        <dbReference type="Proteomes" id="UP000019678"/>
    </source>
</evidence>
<dbReference type="eggNOG" id="COG1403">
    <property type="taxonomic scope" value="Bacteria"/>
</dbReference>
<comment type="caution">
    <text evidence="1">The sequence shown here is derived from an EMBL/GenBank/DDBJ whole genome shotgun (WGS) entry which is preliminary data.</text>
</comment>
<dbReference type="AlphaFoldDB" id="A0A017TFT9"/>
<reference evidence="1 2" key="1">
    <citation type="submission" date="2013-05" db="EMBL/GenBank/DDBJ databases">
        <title>Genome assembly of Chondromyces apiculatus DSM 436.</title>
        <authorList>
            <person name="Sharma G."/>
            <person name="Khatri I."/>
            <person name="Kaur C."/>
            <person name="Mayilraj S."/>
            <person name="Subramanian S."/>
        </authorList>
    </citation>
    <scope>NUCLEOTIDE SEQUENCE [LARGE SCALE GENOMIC DNA]</scope>
    <source>
        <strain evidence="1 2">DSM 436</strain>
    </source>
</reference>
<sequence length="238" mass="27439">MIRVEKQPEPKLPAFDFDKEVRQRGLSALAELTGQPPTMKGRGQRIKKVKERVEDLKPKHLRPYDYWTRALDALHQAYRGICAYASFRIEPLAGPTVDHFVAIASAKPADAYEWDNDRLACSLMNSRKNQFADVLDPCTLGNGWFELDLNTFKVHPGSSLDPAVHQSVENTVARLDLNSRECTDMRRRYFARYWEPPEGKRPVPFWCLEEDAPFLAHEMRRLGRIRDEDRASDLPSMP</sequence>
<dbReference type="Gene3D" id="1.10.30.50">
    <property type="match status" value="1"/>
</dbReference>
<gene>
    <name evidence="1" type="ORF">CAP_5834</name>
</gene>